<evidence type="ECO:0000256" key="1">
    <source>
        <dbReference type="SAM" id="MobiDB-lite"/>
    </source>
</evidence>
<keyword evidence="3" id="KW-1185">Reference proteome</keyword>
<dbReference type="PANTHER" id="PTHR13389:SF0">
    <property type="entry name" value="PUMILIO HOMOLOG 3"/>
    <property type="match status" value="1"/>
</dbReference>
<dbReference type="AlphaFoldDB" id="A0A804PNK9"/>
<sequence length="173" mass="19275">MAVGGLQGAKKRKREHAEGKAKPRKQVKGGGDGAKRKSHSAAGGYTAHGGAGEIVARKKTLVTPKEKRLAAKEMSEARKMKRRQHYSLEKELTKLWEKMRCRNVSKEERSKAVSQAIHKMDGKYLDIATSHVTTRVLQGETENKDIVNQDESFMDIDSAECGLEEPAWSNRIC</sequence>
<reference evidence="3" key="1">
    <citation type="journal article" date="2009" name="Science">
        <title>The B73 maize genome: complexity, diversity, and dynamics.</title>
        <authorList>
            <person name="Schnable P.S."/>
            <person name="Ware D."/>
            <person name="Fulton R.S."/>
            <person name="Stein J.C."/>
            <person name="Wei F."/>
            <person name="Pasternak S."/>
            <person name="Liang C."/>
            <person name="Zhang J."/>
            <person name="Fulton L."/>
            <person name="Graves T.A."/>
            <person name="Minx P."/>
            <person name="Reily A.D."/>
            <person name="Courtney L."/>
            <person name="Kruchowski S.S."/>
            <person name="Tomlinson C."/>
            <person name="Strong C."/>
            <person name="Delehaunty K."/>
            <person name="Fronick C."/>
            <person name="Courtney B."/>
            <person name="Rock S.M."/>
            <person name="Belter E."/>
            <person name="Du F."/>
            <person name="Kim K."/>
            <person name="Abbott R.M."/>
            <person name="Cotton M."/>
            <person name="Levy A."/>
            <person name="Marchetto P."/>
            <person name="Ochoa K."/>
            <person name="Jackson S.M."/>
            <person name="Gillam B."/>
            <person name="Chen W."/>
            <person name="Yan L."/>
            <person name="Higginbotham J."/>
            <person name="Cardenas M."/>
            <person name="Waligorski J."/>
            <person name="Applebaum E."/>
            <person name="Phelps L."/>
            <person name="Falcone J."/>
            <person name="Kanchi K."/>
            <person name="Thane T."/>
            <person name="Scimone A."/>
            <person name="Thane N."/>
            <person name="Henke J."/>
            <person name="Wang T."/>
            <person name="Ruppert J."/>
            <person name="Shah N."/>
            <person name="Rotter K."/>
            <person name="Hodges J."/>
            <person name="Ingenthron E."/>
            <person name="Cordes M."/>
            <person name="Kohlberg S."/>
            <person name="Sgro J."/>
            <person name="Delgado B."/>
            <person name="Mead K."/>
            <person name="Chinwalla A."/>
            <person name="Leonard S."/>
            <person name="Crouse K."/>
            <person name="Collura K."/>
            <person name="Kudrna D."/>
            <person name="Currie J."/>
            <person name="He R."/>
            <person name="Angelova A."/>
            <person name="Rajasekar S."/>
            <person name="Mueller T."/>
            <person name="Lomeli R."/>
            <person name="Scara G."/>
            <person name="Ko A."/>
            <person name="Delaney K."/>
            <person name="Wissotski M."/>
            <person name="Lopez G."/>
            <person name="Campos D."/>
            <person name="Braidotti M."/>
            <person name="Ashley E."/>
            <person name="Golser W."/>
            <person name="Kim H."/>
            <person name="Lee S."/>
            <person name="Lin J."/>
            <person name="Dujmic Z."/>
            <person name="Kim W."/>
            <person name="Talag J."/>
            <person name="Zuccolo A."/>
            <person name="Fan C."/>
            <person name="Sebastian A."/>
            <person name="Kramer M."/>
            <person name="Spiegel L."/>
            <person name="Nascimento L."/>
            <person name="Zutavern T."/>
            <person name="Miller B."/>
            <person name="Ambroise C."/>
            <person name="Muller S."/>
            <person name="Spooner W."/>
            <person name="Narechania A."/>
            <person name="Ren L."/>
            <person name="Wei S."/>
            <person name="Kumari S."/>
            <person name="Faga B."/>
            <person name="Levy M.J."/>
            <person name="McMahan L."/>
            <person name="Van Buren P."/>
            <person name="Vaughn M.W."/>
            <person name="Ying K."/>
            <person name="Yeh C.-T."/>
            <person name="Emrich S.J."/>
            <person name="Jia Y."/>
            <person name="Kalyanaraman A."/>
            <person name="Hsia A.-P."/>
            <person name="Barbazuk W.B."/>
            <person name="Baucom R.S."/>
            <person name="Brutnell T.P."/>
            <person name="Carpita N.C."/>
            <person name="Chaparro C."/>
            <person name="Chia J.-M."/>
            <person name="Deragon J.-M."/>
            <person name="Estill J.C."/>
            <person name="Fu Y."/>
            <person name="Jeddeloh J.A."/>
            <person name="Han Y."/>
            <person name="Lee H."/>
            <person name="Li P."/>
            <person name="Lisch D.R."/>
            <person name="Liu S."/>
            <person name="Liu Z."/>
            <person name="Nagel D.H."/>
            <person name="McCann M.C."/>
            <person name="SanMiguel P."/>
            <person name="Myers A.M."/>
            <person name="Nettleton D."/>
            <person name="Nguyen J."/>
            <person name="Penning B.W."/>
            <person name="Ponnala L."/>
            <person name="Schneider K.L."/>
            <person name="Schwartz D.C."/>
            <person name="Sharma A."/>
            <person name="Soderlund C."/>
            <person name="Springer N.M."/>
            <person name="Sun Q."/>
            <person name="Wang H."/>
            <person name="Waterman M."/>
            <person name="Westerman R."/>
            <person name="Wolfgruber T.K."/>
            <person name="Yang L."/>
            <person name="Yu Y."/>
            <person name="Zhang L."/>
            <person name="Zhou S."/>
            <person name="Zhu Q."/>
            <person name="Bennetzen J.L."/>
            <person name="Dawe R.K."/>
            <person name="Jiang J."/>
            <person name="Jiang N."/>
            <person name="Presting G.G."/>
            <person name="Wessler S.R."/>
            <person name="Aluru S."/>
            <person name="Martienssen R.A."/>
            <person name="Clifton S.W."/>
            <person name="McCombie W.R."/>
            <person name="Wing R.A."/>
            <person name="Wilson R.K."/>
        </authorList>
    </citation>
    <scope>NUCLEOTIDE SEQUENCE [LARGE SCALE GENOMIC DNA]</scope>
    <source>
        <strain evidence="3">cv. B73</strain>
    </source>
</reference>
<protein>
    <submittedName>
        <fullName evidence="2">Uncharacterized protein</fullName>
    </submittedName>
</protein>
<feature type="region of interest" description="Disordered" evidence="1">
    <location>
        <begin position="63"/>
        <end position="85"/>
    </location>
</feature>
<accession>A0A804PNK9</accession>
<dbReference type="PANTHER" id="PTHR13389">
    <property type="entry name" value="PUMILIO HOMOLOG 3"/>
    <property type="match status" value="1"/>
</dbReference>
<organism evidence="2 3">
    <name type="scientific">Zea mays</name>
    <name type="common">Maize</name>
    <dbReference type="NCBI Taxonomy" id="4577"/>
    <lineage>
        <taxon>Eukaryota</taxon>
        <taxon>Viridiplantae</taxon>
        <taxon>Streptophyta</taxon>
        <taxon>Embryophyta</taxon>
        <taxon>Tracheophyta</taxon>
        <taxon>Spermatophyta</taxon>
        <taxon>Magnoliopsida</taxon>
        <taxon>Liliopsida</taxon>
        <taxon>Poales</taxon>
        <taxon>Poaceae</taxon>
        <taxon>PACMAD clade</taxon>
        <taxon>Panicoideae</taxon>
        <taxon>Andropogonodae</taxon>
        <taxon>Andropogoneae</taxon>
        <taxon>Tripsacinae</taxon>
        <taxon>Zea</taxon>
    </lineage>
</organism>
<dbReference type="InParanoid" id="A0A804PNK9"/>
<name>A0A804PNK9_MAIZE</name>
<evidence type="ECO:0000313" key="3">
    <source>
        <dbReference type="Proteomes" id="UP000007305"/>
    </source>
</evidence>
<dbReference type="GO" id="GO:0003723">
    <property type="term" value="F:RNA binding"/>
    <property type="evidence" value="ECO:0007669"/>
    <property type="project" value="InterPro"/>
</dbReference>
<reference evidence="2" key="2">
    <citation type="submission" date="2019-07" db="EMBL/GenBank/DDBJ databases">
        <authorList>
            <person name="Seetharam A."/>
            <person name="Woodhouse M."/>
            <person name="Cannon E."/>
        </authorList>
    </citation>
    <scope>NUCLEOTIDE SEQUENCE [LARGE SCALE GENOMIC DNA]</scope>
    <source>
        <strain evidence="2">cv. B73</strain>
    </source>
</reference>
<dbReference type="Proteomes" id="UP000007305">
    <property type="component" value="Chromosome 5"/>
</dbReference>
<dbReference type="EnsemblPlants" id="Zm00001eb253290_T001">
    <property type="protein sequence ID" value="Zm00001eb253290_P001"/>
    <property type="gene ID" value="Zm00001eb253290"/>
</dbReference>
<feature type="region of interest" description="Disordered" evidence="1">
    <location>
        <begin position="1"/>
        <end position="50"/>
    </location>
</feature>
<proteinExistence type="predicted"/>
<evidence type="ECO:0000313" key="2">
    <source>
        <dbReference type="EnsemblPlants" id="Zm00001eb253290_P001"/>
    </source>
</evidence>
<reference evidence="2" key="3">
    <citation type="submission" date="2021-05" db="UniProtKB">
        <authorList>
            <consortium name="EnsemblPlants"/>
        </authorList>
    </citation>
    <scope>IDENTIFICATION</scope>
    <source>
        <strain evidence="2">cv. B73</strain>
    </source>
</reference>
<feature type="compositionally biased region" description="Basic and acidic residues" evidence="1">
    <location>
        <begin position="64"/>
        <end position="78"/>
    </location>
</feature>
<dbReference type="Gramene" id="Zm00001eb253290_T001">
    <property type="protein sequence ID" value="Zm00001eb253290_P001"/>
    <property type="gene ID" value="Zm00001eb253290"/>
</dbReference>
<dbReference type="InterPro" id="IPR040059">
    <property type="entry name" value="PUM3"/>
</dbReference>